<evidence type="ECO:0000313" key="2">
    <source>
        <dbReference type="Proteomes" id="UP000307440"/>
    </source>
</evidence>
<reference evidence="1 2" key="1">
    <citation type="journal article" date="2019" name="Nat. Ecol. Evol.">
        <title>Megaphylogeny resolves global patterns of mushroom evolution.</title>
        <authorList>
            <person name="Varga T."/>
            <person name="Krizsan K."/>
            <person name="Foldi C."/>
            <person name="Dima B."/>
            <person name="Sanchez-Garcia M."/>
            <person name="Sanchez-Ramirez S."/>
            <person name="Szollosi G.J."/>
            <person name="Szarkandi J.G."/>
            <person name="Papp V."/>
            <person name="Albert L."/>
            <person name="Andreopoulos W."/>
            <person name="Angelini C."/>
            <person name="Antonin V."/>
            <person name="Barry K.W."/>
            <person name="Bougher N.L."/>
            <person name="Buchanan P."/>
            <person name="Buyck B."/>
            <person name="Bense V."/>
            <person name="Catcheside P."/>
            <person name="Chovatia M."/>
            <person name="Cooper J."/>
            <person name="Damon W."/>
            <person name="Desjardin D."/>
            <person name="Finy P."/>
            <person name="Geml J."/>
            <person name="Haridas S."/>
            <person name="Hughes K."/>
            <person name="Justo A."/>
            <person name="Karasinski D."/>
            <person name="Kautmanova I."/>
            <person name="Kiss B."/>
            <person name="Kocsube S."/>
            <person name="Kotiranta H."/>
            <person name="LaButti K.M."/>
            <person name="Lechner B.E."/>
            <person name="Liimatainen K."/>
            <person name="Lipzen A."/>
            <person name="Lukacs Z."/>
            <person name="Mihaltcheva S."/>
            <person name="Morgado L.N."/>
            <person name="Niskanen T."/>
            <person name="Noordeloos M.E."/>
            <person name="Ohm R.A."/>
            <person name="Ortiz-Santana B."/>
            <person name="Ovrebo C."/>
            <person name="Racz N."/>
            <person name="Riley R."/>
            <person name="Savchenko A."/>
            <person name="Shiryaev A."/>
            <person name="Soop K."/>
            <person name="Spirin V."/>
            <person name="Szebenyi C."/>
            <person name="Tomsovsky M."/>
            <person name="Tulloss R.E."/>
            <person name="Uehling J."/>
            <person name="Grigoriev I.V."/>
            <person name="Vagvolgyi C."/>
            <person name="Papp T."/>
            <person name="Martin F.M."/>
            <person name="Miettinen O."/>
            <person name="Hibbett D.S."/>
            <person name="Nagy L.G."/>
        </authorList>
    </citation>
    <scope>NUCLEOTIDE SEQUENCE [LARGE SCALE GENOMIC DNA]</scope>
    <source>
        <strain evidence="1 2">CBS 121175</strain>
    </source>
</reference>
<organism evidence="1 2">
    <name type="scientific">Coprinopsis marcescibilis</name>
    <name type="common">Agaric fungus</name>
    <name type="synonym">Psathyrella marcescibilis</name>
    <dbReference type="NCBI Taxonomy" id="230819"/>
    <lineage>
        <taxon>Eukaryota</taxon>
        <taxon>Fungi</taxon>
        <taxon>Dikarya</taxon>
        <taxon>Basidiomycota</taxon>
        <taxon>Agaricomycotina</taxon>
        <taxon>Agaricomycetes</taxon>
        <taxon>Agaricomycetidae</taxon>
        <taxon>Agaricales</taxon>
        <taxon>Agaricineae</taxon>
        <taxon>Psathyrellaceae</taxon>
        <taxon>Coprinopsis</taxon>
    </lineage>
</organism>
<evidence type="ECO:0000313" key="1">
    <source>
        <dbReference type="EMBL" id="TFK27422.1"/>
    </source>
</evidence>
<protein>
    <submittedName>
        <fullName evidence="1">Uncharacterized protein</fullName>
    </submittedName>
</protein>
<dbReference type="OrthoDB" id="3203574at2759"/>
<name>A0A5C3L467_COPMA</name>
<dbReference type="EMBL" id="ML210165">
    <property type="protein sequence ID" value="TFK27422.1"/>
    <property type="molecule type" value="Genomic_DNA"/>
</dbReference>
<dbReference type="Proteomes" id="UP000307440">
    <property type="component" value="Unassembled WGS sequence"/>
</dbReference>
<proteinExistence type="predicted"/>
<accession>A0A5C3L467</accession>
<gene>
    <name evidence="1" type="ORF">FA15DRAFT_666501</name>
</gene>
<dbReference type="AlphaFoldDB" id="A0A5C3L467"/>
<sequence length="156" mass="16914">MSVYSNPTQSSFGFNQEPVVNVNTLDPNSPELFKQNIIVAQQEVLHLQALAMQALSGIQNAYRPGFSPESTTHAIQELKRALDNVVQMLRKTGVGALPLIPAPMQAGVPRVAQSEDELLVGAEQAVKELYATLQRKQESAAVVSSLLGAPEHTIRK</sequence>
<keyword evidence="2" id="KW-1185">Reference proteome</keyword>